<feature type="domain" description="Ig-like" evidence="3">
    <location>
        <begin position="652"/>
        <end position="689"/>
    </location>
</feature>
<dbReference type="InterPro" id="IPR050380">
    <property type="entry name" value="Immune_Resp_Modulators"/>
</dbReference>
<dbReference type="KEGG" id="pgut:117665273"/>
<sequence length="868" mass="99130">MTTLSGLRVRKLPRCVHRNFQESSSVRRLYFFFSLWACLSSVPGPAEALKVSMPARKTAILGTNVTLQCQISDYPPPELDIKKTIFIWYLETSEGNKVEKLYSVVAGEHSSNRNGSRLDTIQLKNGNAALFLPQIQLNEEGKYICLVILTSNKVEGATILNLVVEPTVQLSPKELEIENGNVKTLTCTVNKFYPDAIVILWQEHSKQMLDKGVLAEDICTGTSVRNSDGTYNTTSKLRLQPSSQDQGNVYSCIVQHESFARYPVYSVTLTVTDPNSTTRLIIWLVLGFLIFFLLVGLLLYFVFLKKHPPSVEMVGSEELKHLEETQLQCLISHFRPKPLQVDLFLVIEVQNTKQKIASWHTTSVEEPMEDDENFPLLGNLKDMFKFYPDLKSKPKTHYDFQWKICINPDIQKLKKFELLLEVKHKGFQHGSFSKRKSFKVIALPMLHEVHCSTNVPRSNEPLTLSCKIHSYFPETLEVCWNNDDGILDSSFSTPPTKGADGLYFCISEIQYNPQVEDSGKRFVCRAKLEGSQAYKESEWQMDIVVLAPKVCKIECKPSVPECGKCITLSCLLTEYHPPECDIYWRKGFEELMDATVKTEEPQLDRMSKLYSRTSEITFIPSAEDHEVEFFVEINHCKKIVRKGYTVMLKDFPKLSNIVIEPSDADYGESVNLTCDVTDFNPKKIGTQWFLGDNSVMNGVVTEDLDMACNGCYKLTSVFELRATASVCDKAICFRVSHARLRKPITREVYLKLPVKRPVLSEIKVTPDHQNILLEIFISQFAPHDIQVRWYHGWRQISETINPKNIEIGKDHLCYLVSKIHLDPKALDFGKTIRCEVKHPTSTEEKSLTLNTIDFSDLLEETQYHHHES</sequence>
<dbReference type="CTD" id="374383"/>
<dbReference type="SMART" id="SM00407">
    <property type="entry name" value="IGc1"/>
    <property type="match status" value="3"/>
</dbReference>
<evidence type="ECO:0000256" key="1">
    <source>
        <dbReference type="ARBA" id="ARBA00023319"/>
    </source>
</evidence>
<keyword evidence="1" id="KW-0393">Immunoglobulin domain</keyword>
<dbReference type="InterPro" id="IPR003006">
    <property type="entry name" value="Ig/MHC_CS"/>
</dbReference>
<dbReference type="Pfam" id="PF07654">
    <property type="entry name" value="C1-set"/>
    <property type="match status" value="4"/>
</dbReference>
<dbReference type="Gene3D" id="2.60.40.10">
    <property type="entry name" value="Immunoglobulins"/>
    <property type="match status" value="6"/>
</dbReference>
<dbReference type="GeneID" id="117665273"/>
<evidence type="ECO:0000259" key="3">
    <source>
        <dbReference type="PROSITE" id="PS50835"/>
    </source>
</evidence>
<organism evidence="4 5">
    <name type="scientific">Pantherophis guttatus</name>
    <name type="common">Corn snake</name>
    <name type="synonym">Elaphe guttata</name>
    <dbReference type="NCBI Taxonomy" id="94885"/>
    <lineage>
        <taxon>Eukaryota</taxon>
        <taxon>Metazoa</taxon>
        <taxon>Chordata</taxon>
        <taxon>Craniata</taxon>
        <taxon>Vertebrata</taxon>
        <taxon>Euteleostomi</taxon>
        <taxon>Lepidosauria</taxon>
        <taxon>Squamata</taxon>
        <taxon>Bifurcata</taxon>
        <taxon>Unidentata</taxon>
        <taxon>Episquamata</taxon>
        <taxon>Toxicofera</taxon>
        <taxon>Serpentes</taxon>
        <taxon>Colubroidea</taxon>
        <taxon>Colubridae</taxon>
        <taxon>Colubrinae</taxon>
        <taxon>Pantherophis</taxon>
    </lineage>
</organism>
<evidence type="ECO:0000313" key="5">
    <source>
        <dbReference type="RefSeq" id="XP_034272854.1"/>
    </source>
</evidence>
<dbReference type="InterPro" id="IPR036179">
    <property type="entry name" value="Ig-like_dom_sf"/>
</dbReference>
<dbReference type="SUPFAM" id="SSF48726">
    <property type="entry name" value="Immunoglobulin"/>
    <property type="match status" value="6"/>
</dbReference>
<dbReference type="InterPro" id="IPR003597">
    <property type="entry name" value="Ig_C1-set"/>
</dbReference>
<dbReference type="OMA" id="HEVHCST"/>
<keyword evidence="5" id="KW-0675">Receptor</keyword>
<dbReference type="InterPro" id="IPR003599">
    <property type="entry name" value="Ig_sub"/>
</dbReference>
<feature type="domain" description="Ig-like" evidence="3">
    <location>
        <begin position="548"/>
        <end position="586"/>
    </location>
</feature>
<keyword evidence="4" id="KW-1185">Reference proteome</keyword>
<dbReference type="PROSITE" id="PS00290">
    <property type="entry name" value="IG_MHC"/>
    <property type="match status" value="1"/>
</dbReference>
<gene>
    <name evidence="5" type="primary">NCR3LG1</name>
</gene>
<dbReference type="InterPro" id="IPR013783">
    <property type="entry name" value="Ig-like_fold"/>
</dbReference>
<dbReference type="RefSeq" id="XP_034272854.1">
    <property type="nucleotide sequence ID" value="XM_034416963.2"/>
</dbReference>
<proteinExistence type="predicted"/>
<keyword evidence="2" id="KW-0472">Membrane</keyword>
<feature type="domain" description="Ig-like" evidence="3">
    <location>
        <begin position="444"/>
        <end position="516"/>
    </location>
</feature>
<keyword evidence="2" id="KW-1133">Transmembrane helix</keyword>
<protein>
    <submittedName>
        <fullName evidence="5">Natural cytotoxicity triggering receptor 3 ligand 1</fullName>
    </submittedName>
</protein>
<dbReference type="AlphaFoldDB" id="A0A6P9BSE0"/>
<evidence type="ECO:0000313" key="4">
    <source>
        <dbReference type="Proteomes" id="UP001652622"/>
    </source>
</evidence>
<accession>A0A6P9BSE0</accession>
<reference evidence="5" key="1">
    <citation type="submission" date="2025-08" db="UniProtKB">
        <authorList>
            <consortium name="RefSeq"/>
        </authorList>
    </citation>
    <scope>IDENTIFICATION</scope>
    <source>
        <tissue evidence="5">Blood</tissue>
    </source>
</reference>
<dbReference type="PANTHER" id="PTHR23411">
    <property type="entry name" value="TAPASIN"/>
    <property type="match status" value="1"/>
</dbReference>
<dbReference type="CDD" id="cd00098">
    <property type="entry name" value="IgC1"/>
    <property type="match status" value="1"/>
</dbReference>
<dbReference type="Proteomes" id="UP001652622">
    <property type="component" value="Unplaced"/>
</dbReference>
<dbReference type="InParanoid" id="A0A6P9BSE0"/>
<name>A0A6P9BSE0_PANGU</name>
<feature type="domain" description="Ig-like" evidence="3">
    <location>
        <begin position="45"/>
        <end position="155"/>
    </location>
</feature>
<feature type="domain" description="Ig-like" evidence="3">
    <location>
        <begin position="166"/>
        <end position="272"/>
    </location>
</feature>
<evidence type="ECO:0000256" key="2">
    <source>
        <dbReference type="SAM" id="Phobius"/>
    </source>
</evidence>
<dbReference type="PROSITE" id="PS50835">
    <property type="entry name" value="IG_LIKE"/>
    <property type="match status" value="5"/>
</dbReference>
<dbReference type="SMART" id="SM00409">
    <property type="entry name" value="IG"/>
    <property type="match status" value="2"/>
</dbReference>
<feature type="transmembrane region" description="Helical" evidence="2">
    <location>
        <begin position="280"/>
        <end position="303"/>
    </location>
</feature>
<dbReference type="InterPro" id="IPR007110">
    <property type="entry name" value="Ig-like_dom"/>
</dbReference>
<keyword evidence="2" id="KW-0812">Transmembrane</keyword>